<proteinExistence type="predicted"/>
<protein>
    <submittedName>
        <fullName evidence="1">Arginine--tRNA ligase</fullName>
    </submittedName>
</protein>
<reference evidence="1" key="2">
    <citation type="journal article" date="2023" name="BMC Genomics">
        <title>Pest status, molecular evolution, and epigenetic factors derived from the genome assembly of Frankliniella fusca, a thysanopteran phytovirus vector.</title>
        <authorList>
            <person name="Catto M.A."/>
            <person name="Labadie P.E."/>
            <person name="Jacobson A.L."/>
            <person name="Kennedy G.G."/>
            <person name="Srinivasan R."/>
            <person name="Hunt B.G."/>
        </authorList>
    </citation>
    <scope>NUCLEOTIDE SEQUENCE</scope>
    <source>
        <strain evidence="1">PL_HMW_Pooled</strain>
    </source>
</reference>
<reference evidence="1" key="1">
    <citation type="submission" date="2021-07" db="EMBL/GenBank/DDBJ databases">
        <authorList>
            <person name="Catto M.A."/>
            <person name="Jacobson A."/>
            <person name="Kennedy G."/>
            <person name="Labadie P."/>
            <person name="Hunt B.G."/>
            <person name="Srinivasan R."/>
        </authorList>
    </citation>
    <scope>NUCLEOTIDE SEQUENCE</scope>
    <source>
        <strain evidence="1">PL_HMW_Pooled</strain>
        <tissue evidence="1">Head</tissue>
    </source>
</reference>
<keyword evidence="2" id="KW-1185">Reference proteome</keyword>
<dbReference type="EMBL" id="JAHWGI010001003">
    <property type="protein sequence ID" value="KAK3920470.1"/>
    <property type="molecule type" value="Genomic_DNA"/>
</dbReference>
<gene>
    <name evidence="1" type="ORF">KUF71_009741</name>
</gene>
<evidence type="ECO:0000313" key="2">
    <source>
        <dbReference type="Proteomes" id="UP001219518"/>
    </source>
</evidence>
<organism evidence="1 2">
    <name type="scientific">Frankliniella fusca</name>
    <dbReference type="NCBI Taxonomy" id="407009"/>
    <lineage>
        <taxon>Eukaryota</taxon>
        <taxon>Metazoa</taxon>
        <taxon>Ecdysozoa</taxon>
        <taxon>Arthropoda</taxon>
        <taxon>Hexapoda</taxon>
        <taxon>Insecta</taxon>
        <taxon>Pterygota</taxon>
        <taxon>Neoptera</taxon>
        <taxon>Paraneoptera</taxon>
        <taxon>Thysanoptera</taxon>
        <taxon>Terebrantia</taxon>
        <taxon>Thripoidea</taxon>
        <taxon>Thripidae</taxon>
        <taxon>Frankliniella</taxon>
    </lineage>
</organism>
<sequence>MSKLDQLLGKLSYAFPSVPKSYKTLLGTATNIDILNGINFKLWYKGIKVNLDQMDLNLYLQRFGRVKIDINMDGLPLSKTGGSKLKFWPTLGKLKETENEPFIIALYCGETDPRDIDLFMGDLTLELHSLYQNGYDHQGENHAFEVENFILDAPARSLVKCCVQHGGYGACEKCDVRGVYVADRMSYAVVGPEVRLRTDASFANQEDRFHHNGVSPLTMINEIGLVSNFRLDTMHLVYKGAFLRLGKLLGFIVSCPEDFNRKPRKIEEFYKYKATELRRLLLYDGVVAFKDEMEDNIHRLFCLLHCAIYILASRHLLANFHAHAEVFLRSFVQYSAEVFSNHFVVYNIHSLLHLTDECRVHGVLENFSAFCFENHLKSIKETLKSGYLPLEQIVKRDSERSINIPVHIKGIENSVQLSHQHIDPCEQENGDQFKKIIVNNVVFKIGRKNGCFITNDKRVAVLKNIVQRDQNTVCFIGHCFTSYENLYDYPINSSDLGIFIASELNLARETFPLQDIVGKSWLLEIGNKSQLCRVTEK</sequence>
<dbReference type="PANTHER" id="PTHR33053">
    <property type="entry name" value="PROTEIN, PUTATIVE-RELATED"/>
    <property type="match status" value="1"/>
</dbReference>
<dbReference type="GO" id="GO:0016874">
    <property type="term" value="F:ligase activity"/>
    <property type="evidence" value="ECO:0007669"/>
    <property type="project" value="UniProtKB-KW"/>
</dbReference>
<dbReference type="AlphaFoldDB" id="A0AAE1HFM4"/>
<accession>A0AAE1HFM4</accession>
<evidence type="ECO:0000313" key="1">
    <source>
        <dbReference type="EMBL" id="KAK3920470.1"/>
    </source>
</evidence>
<comment type="caution">
    <text evidence="1">The sequence shown here is derived from an EMBL/GenBank/DDBJ whole genome shotgun (WGS) entry which is preliminary data.</text>
</comment>
<keyword evidence="1" id="KW-0436">Ligase</keyword>
<name>A0AAE1HFM4_9NEOP</name>
<dbReference type="Proteomes" id="UP001219518">
    <property type="component" value="Unassembled WGS sequence"/>
</dbReference>